<keyword evidence="1" id="KW-0812">Transmembrane</keyword>
<dbReference type="EMBL" id="SODF01000002">
    <property type="protein sequence ID" value="TDW18449.1"/>
    <property type="molecule type" value="Genomic_DNA"/>
</dbReference>
<sequence>MLVNVFGFLAVRKERVGDWYEGAVFATFVPIAVSTIVGWMPLFVVGISGHLLVALYATFRWFRPR</sequence>
<reference evidence="2 3" key="1">
    <citation type="submission" date="2019-03" db="EMBL/GenBank/DDBJ databases">
        <title>Genomic Encyclopedia of Type Strains, Phase III (KMG-III): the genomes of soil and plant-associated and newly described type strains.</title>
        <authorList>
            <person name="Whitman W."/>
        </authorList>
    </citation>
    <scope>NUCLEOTIDE SEQUENCE [LARGE SCALE GENOMIC DNA]</scope>
    <source>
        <strain evidence="2 3">VKM Ac-2570</strain>
    </source>
</reference>
<evidence type="ECO:0000313" key="2">
    <source>
        <dbReference type="EMBL" id="TDW18449.1"/>
    </source>
</evidence>
<feature type="transmembrane region" description="Helical" evidence="1">
    <location>
        <begin position="36"/>
        <end position="59"/>
    </location>
</feature>
<name>A0A4R7ZKY0_9ACTN</name>
<protein>
    <submittedName>
        <fullName evidence="2">Uncharacterized protein</fullName>
    </submittedName>
</protein>
<keyword evidence="3" id="KW-1185">Reference proteome</keyword>
<dbReference type="Proteomes" id="UP000295447">
    <property type="component" value="Unassembled WGS sequence"/>
</dbReference>
<gene>
    <name evidence="2" type="ORF">EV650_5037</name>
</gene>
<accession>A0A4R7ZKY0</accession>
<dbReference type="AlphaFoldDB" id="A0A4R7ZKY0"/>
<proteinExistence type="predicted"/>
<keyword evidence="1" id="KW-0472">Membrane</keyword>
<organism evidence="2 3">
    <name type="scientific">Kribbella kalugense</name>
    <dbReference type="NCBI Taxonomy" id="2512221"/>
    <lineage>
        <taxon>Bacteria</taxon>
        <taxon>Bacillati</taxon>
        <taxon>Actinomycetota</taxon>
        <taxon>Actinomycetes</taxon>
        <taxon>Propionibacteriales</taxon>
        <taxon>Kribbellaceae</taxon>
        <taxon>Kribbella</taxon>
    </lineage>
</organism>
<evidence type="ECO:0000256" key="1">
    <source>
        <dbReference type="SAM" id="Phobius"/>
    </source>
</evidence>
<keyword evidence="1" id="KW-1133">Transmembrane helix</keyword>
<evidence type="ECO:0000313" key="3">
    <source>
        <dbReference type="Proteomes" id="UP000295447"/>
    </source>
</evidence>
<comment type="caution">
    <text evidence="2">The sequence shown here is derived from an EMBL/GenBank/DDBJ whole genome shotgun (WGS) entry which is preliminary data.</text>
</comment>